<proteinExistence type="predicted"/>
<keyword evidence="2" id="KW-1185">Reference proteome</keyword>
<evidence type="ECO:0000313" key="2">
    <source>
        <dbReference type="Proteomes" id="UP000192738"/>
    </source>
</evidence>
<reference evidence="1 2" key="1">
    <citation type="submission" date="2017-04" db="EMBL/GenBank/DDBJ databases">
        <authorList>
            <person name="Afonso C.L."/>
            <person name="Miller P.J."/>
            <person name="Scott M.A."/>
            <person name="Spackman E."/>
            <person name="Goraichik I."/>
            <person name="Dimitrov K.M."/>
            <person name="Suarez D.L."/>
            <person name="Swayne D.E."/>
        </authorList>
    </citation>
    <scope>NUCLEOTIDE SEQUENCE [LARGE SCALE GENOMIC DNA]</scope>
    <source>
        <strain evidence="1 2">DSM 5090</strain>
    </source>
</reference>
<dbReference type="GO" id="GO:0032259">
    <property type="term" value="P:methylation"/>
    <property type="evidence" value="ECO:0007669"/>
    <property type="project" value="UniProtKB-KW"/>
</dbReference>
<dbReference type="EMBL" id="FWXI01000002">
    <property type="protein sequence ID" value="SMC40394.1"/>
    <property type="molecule type" value="Genomic_DNA"/>
</dbReference>
<name>A0A1W1YW71_9FIRM</name>
<dbReference type="Proteomes" id="UP000192738">
    <property type="component" value="Unassembled WGS sequence"/>
</dbReference>
<dbReference type="RefSeq" id="WP_084574147.1">
    <property type="nucleotide sequence ID" value="NZ_CP155572.1"/>
</dbReference>
<keyword evidence="1" id="KW-0489">Methyltransferase</keyword>
<dbReference type="STRING" id="112901.SAMN04488500_102239"/>
<sequence>MANKTRKVLQPQYMKKFHCIGADCEETCCGGWRIVIDKNTFQKYRECPDKDLRKQLKQHVTRIRTDADDTNYAKIKLNPDDGSCPLLDGDKLCSLQRKFGEEFLSLTCTAYPRLTNIVNGVSEKALTVSCPEAARIVLLNPEVMSFDETEEDASVRNTNGKIMETDDFKLAHTGLRYFWELRIFVISLLQNRAYKLWQRMVILGLFCRNLDQLISEGKVPAIPKLIGTYLDHLDSGVFRDELNTIPNEFTIQMKLMKEVADQRIFSGGVNLRYYECFAEFLEGIQYISESKVEDIGKNYVEAYEKYYRPFMETREYIMENYLVNDVFSNLFPFKGGKQVFDNYVMFVVNYSMIKLLLIGMAGLHKEKFNTDHVIKLIQSFAKVISHDENFLKGVIELLKENNFNTMPYMAILLKS</sequence>
<accession>A0A1W1YW71</accession>
<protein>
    <submittedName>
        <fullName evidence="1">Lysine-N-methylase</fullName>
    </submittedName>
</protein>
<keyword evidence="1" id="KW-0808">Transferase</keyword>
<dbReference type="AlphaFoldDB" id="A0A1W1YW71"/>
<dbReference type="NCBIfam" id="NF038110">
    <property type="entry name" value="Lys_methyl_FliB"/>
    <property type="match status" value="1"/>
</dbReference>
<dbReference type="OrthoDB" id="86584at2"/>
<organism evidence="1 2">
    <name type="scientific">Sporomusa malonica</name>
    <dbReference type="NCBI Taxonomy" id="112901"/>
    <lineage>
        <taxon>Bacteria</taxon>
        <taxon>Bacillati</taxon>
        <taxon>Bacillota</taxon>
        <taxon>Negativicutes</taxon>
        <taxon>Selenomonadales</taxon>
        <taxon>Sporomusaceae</taxon>
        <taxon>Sporomusa</taxon>
    </lineage>
</organism>
<dbReference type="GO" id="GO:0008168">
    <property type="term" value="F:methyltransferase activity"/>
    <property type="evidence" value="ECO:0007669"/>
    <property type="project" value="UniProtKB-KW"/>
</dbReference>
<gene>
    <name evidence="1" type="ORF">SAMN04488500_102239</name>
</gene>
<evidence type="ECO:0000313" key="1">
    <source>
        <dbReference type="EMBL" id="SMC40394.1"/>
    </source>
</evidence>